<comment type="caution">
    <text evidence="2">The sequence shown here is derived from an EMBL/GenBank/DDBJ whole genome shotgun (WGS) entry which is preliminary data.</text>
</comment>
<dbReference type="OrthoDB" id="9765926at2"/>
<evidence type="ECO:0000313" key="2">
    <source>
        <dbReference type="EMBL" id="RKR12419.1"/>
    </source>
</evidence>
<dbReference type="Pfam" id="PF13585">
    <property type="entry name" value="CHU_C"/>
    <property type="match status" value="1"/>
</dbReference>
<feature type="chain" id="PRO_5019854483" evidence="1">
    <location>
        <begin position="22"/>
        <end position="601"/>
    </location>
</feature>
<protein>
    <submittedName>
        <fullName evidence="2">Gliding motility-associated-like protein</fullName>
    </submittedName>
</protein>
<gene>
    <name evidence="2" type="ORF">CLV91_2549</name>
</gene>
<dbReference type="Proteomes" id="UP000269412">
    <property type="component" value="Unassembled WGS sequence"/>
</dbReference>
<dbReference type="RefSeq" id="WP_121068463.1">
    <property type="nucleotide sequence ID" value="NZ_RBIQ01000009.1"/>
</dbReference>
<name>A0A495E765_9FLAO</name>
<dbReference type="SUPFAM" id="SSF49299">
    <property type="entry name" value="PKD domain"/>
    <property type="match status" value="1"/>
</dbReference>
<dbReference type="InterPro" id="IPR026341">
    <property type="entry name" value="T9SS_type_B"/>
</dbReference>
<feature type="signal peptide" evidence="1">
    <location>
        <begin position="1"/>
        <end position="21"/>
    </location>
</feature>
<proteinExistence type="predicted"/>
<dbReference type="NCBIfam" id="TIGR04131">
    <property type="entry name" value="Bac_Flav_CTERM"/>
    <property type="match status" value="1"/>
</dbReference>
<dbReference type="InterPro" id="IPR035986">
    <property type="entry name" value="PKD_dom_sf"/>
</dbReference>
<keyword evidence="1" id="KW-0732">Signal</keyword>
<evidence type="ECO:0000256" key="1">
    <source>
        <dbReference type="SAM" id="SignalP"/>
    </source>
</evidence>
<organism evidence="2 3">
    <name type="scientific">Maribacter vaceletii</name>
    <dbReference type="NCBI Taxonomy" id="1206816"/>
    <lineage>
        <taxon>Bacteria</taxon>
        <taxon>Pseudomonadati</taxon>
        <taxon>Bacteroidota</taxon>
        <taxon>Flavobacteriia</taxon>
        <taxon>Flavobacteriales</taxon>
        <taxon>Flavobacteriaceae</taxon>
        <taxon>Maribacter</taxon>
    </lineage>
</organism>
<keyword evidence="3" id="KW-1185">Reference proteome</keyword>
<sequence>MNRLGVVICFLFFASGLLLNAQVSPDCANAIPICNDTPVNGGTTGYGVDDFNGATESGCLRQTTSGVIETNSAWYKFRTGASGQLGFNIGFDTSEDWDFALYKTSDCNNLGTPVRCNFFDNMEANTYMGVGENPNGDTDTILYEDWLQVEPGEDYLLLINNFSNTNSGFSIQFSGHIFVTNPNNALDCSIINNLLGPPVSACDTDTVILDATTATAISYEWYLDLGTGFSRIPGESAATLNVAVSALYRVLVVMPMGNNIVSEAQVAFSPSPVTYPLQDEISCSGNSQINLQLKDSEALGTQSSNDFRVSYHASQNDATNGVDPLEKENTVLTGSQTIYVRTTSIENPKCFDASESFNYTSVETPVLTFDEELFLCANETSGTIGELSPNSNYTYNWDTGETSSSIVASEAGIYTLTVTHTSNGVSCTNSRSVTVVKSELPEVTDIKIEDLQSSNTVEVFINLEGEYTYQIDEETVQQSRRFSNVLPGRHTVKVIDPKGCGEVTEEIVVIGFEKFFTPNGDSINDYWQIKEIAELQNPQVYIYDRFGKFLFQFGSTSKGWDGTYNGVPLPATDYWFKLDYINENGQTQTAKYINNHFSLKR</sequence>
<dbReference type="EMBL" id="RBIQ01000009">
    <property type="protein sequence ID" value="RKR12419.1"/>
    <property type="molecule type" value="Genomic_DNA"/>
</dbReference>
<evidence type="ECO:0000313" key="3">
    <source>
        <dbReference type="Proteomes" id="UP000269412"/>
    </source>
</evidence>
<accession>A0A495E765</accession>
<dbReference type="AlphaFoldDB" id="A0A495E765"/>
<reference evidence="2 3" key="1">
    <citation type="submission" date="2018-10" db="EMBL/GenBank/DDBJ databases">
        <title>Genomic Encyclopedia of Archaeal and Bacterial Type Strains, Phase II (KMG-II): from individual species to whole genera.</title>
        <authorList>
            <person name="Goeker M."/>
        </authorList>
    </citation>
    <scope>NUCLEOTIDE SEQUENCE [LARGE SCALE GENOMIC DNA]</scope>
    <source>
        <strain evidence="2 3">DSM 25230</strain>
    </source>
</reference>